<feature type="compositionally biased region" description="Polar residues" evidence="1">
    <location>
        <begin position="209"/>
        <end position="219"/>
    </location>
</feature>
<feature type="region of interest" description="Disordered" evidence="1">
    <location>
        <begin position="147"/>
        <end position="249"/>
    </location>
</feature>
<evidence type="ECO:0000256" key="1">
    <source>
        <dbReference type="SAM" id="MobiDB-lite"/>
    </source>
</evidence>
<name>A0A1Y2IBY9_TRAC3</name>
<feature type="compositionally biased region" description="Gly residues" evidence="1">
    <location>
        <begin position="240"/>
        <end position="249"/>
    </location>
</feature>
<dbReference type="OrthoDB" id="2756836at2759"/>
<dbReference type="EMBL" id="KZ084152">
    <property type="protein sequence ID" value="OSC97401.1"/>
    <property type="molecule type" value="Genomic_DNA"/>
</dbReference>
<accession>A0A1Y2IBY9</accession>
<sequence>MPNTVSRHLHGYIMHILNDPRSHLSFPHTITIQLSLDAHRSYPTMTTYSATTPAPRKVHFTVPNPSSNPPVKRRTPRSPAPKPKTQSKSKLFAFSRTPSLPRAQIRRLGDGRRVALDWVPIPEFAACYPPFEYRLLSLGEAQTREDIVRPSFDIDDDIPRAAEDQDGLSPPDREREQEQPVCWTSTIGTHGHQQASAGLTEGLDHPRMSASSAMPSTNNDKNKPSRRQQLNNARASTGVGEVGGGLGSP</sequence>
<dbReference type="Proteomes" id="UP000193067">
    <property type="component" value="Unassembled WGS sequence"/>
</dbReference>
<organism evidence="2 3">
    <name type="scientific">Trametes coccinea (strain BRFM310)</name>
    <name type="common">Pycnoporus coccineus</name>
    <dbReference type="NCBI Taxonomy" id="1353009"/>
    <lineage>
        <taxon>Eukaryota</taxon>
        <taxon>Fungi</taxon>
        <taxon>Dikarya</taxon>
        <taxon>Basidiomycota</taxon>
        <taxon>Agaricomycotina</taxon>
        <taxon>Agaricomycetes</taxon>
        <taxon>Polyporales</taxon>
        <taxon>Polyporaceae</taxon>
        <taxon>Trametes</taxon>
    </lineage>
</organism>
<gene>
    <name evidence="2" type="ORF">PYCCODRAFT_1461961</name>
</gene>
<evidence type="ECO:0000313" key="3">
    <source>
        <dbReference type="Proteomes" id="UP000193067"/>
    </source>
</evidence>
<proteinExistence type="predicted"/>
<protein>
    <submittedName>
        <fullName evidence="2">Uncharacterized protein</fullName>
    </submittedName>
</protein>
<keyword evidence="3" id="KW-1185">Reference proteome</keyword>
<dbReference type="AlphaFoldDB" id="A0A1Y2IBY9"/>
<evidence type="ECO:0000313" key="2">
    <source>
        <dbReference type="EMBL" id="OSC97401.1"/>
    </source>
</evidence>
<feature type="compositionally biased region" description="Polar residues" evidence="1">
    <location>
        <begin position="182"/>
        <end position="197"/>
    </location>
</feature>
<reference evidence="2 3" key="1">
    <citation type="journal article" date="2015" name="Biotechnol. Biofuels">
        <title>Enhanced degradation of softwood versus hardwood by the white-rot fungus Pycnoporus coccineus.</title>
        <authorList>
            <person name="Couturier M."/>
            <person name="Navarro D."/>
            <person name="Chevret D."/>
            <person name="Henrissat B."/>
            <person name="Piumi F."/>
            <person name="Ruiz-Duenas F.J."/>
            <person name="Martinez A.T."/>
            <person name="Grigoriev I.V."/>
            <person name="Riley R."/>
            <person name="Lipzen A."/>
            <person name="Berrin J.G."/>
            <person name="Master E.R."/>
            <person name="Rosso M.N."/>
        </authorList>
    </citation>
    <scope>NUCLEOTIDE SEQUENCE [LARGE SCALE GENOMIC DNA]</scope>
    <source>
        <strain evidence="2 3">BRFM310</strain>
    </source>
</reference>
<feature type="region of interest" description="Disordered" evidence="1">
    <location>
        <begin position="48"/>
        <end position="90"/>
    </location>
</feature>